<dbReference type="PANTHER" id="PTHR42715">
    <property type="entry name" value="BETA-GLUCOSIDASE"/>
    <property type="match status" value="1"/>
</dbReference>
<dbReference type="Pfam" id="PF14310">
    <property type="entry name" value="Fn3-like"/>
    <property type="match status" value="1"/>
</dbReference>
<dbReference type="Proteomes" id="UP000703674">
    <property type="component" value="Unassembled WGS sequence"/>
</dbReference>
<proteinExistence type="inferred from homology"/>
<evidence type="ECO:0000259" key="3">
    <source>
        <dbReference type="Pfam" id="PF14310"/>
    </source>
</evidence>
<keyword evidence="2" id="KW-0378">Hydrolase</keyword>
<dbReference type="RefSeq" id="WP_209310155.1">
    <property type="nucleotide sequence ID" value="NZ_JAAVJR010001018.1"/>
</dbReference>
<gene>
    <name evidence="4" type="ORF">HC175_20555</name>
</gene>
<dbReference type="InterPro" id="IPR050288">
    <property type="entry name" value="Cellulose_deg_GH3"/>
</dbReference>
<keyword evidence="5" id="KW-1185">Reference proteome</keyword>
<feature type="non-terminal residue" evidence="4">
    <location>
        <position position="1"/>
    </location>
</feature>
<protein>
    <submittedName>
        <fullName evidence="4">Beta-glucosidase</fullName>
    </submittedName>
</protein>
<evidence type="ECO:0000256" key="2">
    <source>
        <dbReference type="ARBA" id="ARBA00022801"/>
    </source>
</evidence>
<reference evidence="4 5" key="1">
    <citation type="submission" date="2020-03" db="EMBL/GenBank/DDBJ databases">
        <title>Salinimicrobium sp. nov, isolated from SCS.</title>
        <authorList>
            <person name="Cao W.R."/>
        </authorList>
    </citation>
    <scope>NUCLEOTIDE SEQUENCE [LARGE SCALE GENOMIC DNA]</scope>
    <source>
        <strain evidence="5">J15B91</strain>
    </source>
</reference>
<dbReference type="InterPro" id="IPR026891">
    <property type="entry name" value="Fn3-like"/>
</dbReference>
<evidence type="ECO:0000256" key="1">
    <source>
        <dbReference type="ARBA" id="ARBA00005336"/>
    </source>
</evidence>
<sequence>MSWPRNVGQIPVYYGERTTGRPAPTEEFQKFKTNYLDVPNSPLLPFGHGLSYTNFQYSEIKANSETLRRGDSLVISTKVTNTGKIAGQEVVQLYIHDKVRSLTPPKKQLIAFEKINLKPGESKT</sequence>
<name>A0ABX1D4C9_9FLAO</name>
<dbReference type="InterPro" id="IPR013783">
    <property type="entry name" value="Ig-like_fold"/>
</dbReference>
<feature type="domain" description="Fibronectin type III-like" evidence="3">
    <location>
        <begin position="89"/>
        <end position="124"/>
    </location>
</feature>
<organism evidence="4 5">
    <name type="scientific">Salinimicrobium oceani</name>
    <dbReference type="NCBI Taxonomy" id="2722702"/>
    <lineage>
        <taxon>Bacteria</taxon>
        <taxon>Pseudomonadati</taxon>
        <taxon>Bacteroidota</taxon>
        <taxon>Flavobacteriia</taxon>
        <taxon>Flavobacteriales</taxon>
        <taxon>Flavobacteriaceae</taxon>
        <taxon>Salinimicrobium</taxon>
    </lineage>
</organism>
<evidence type="ECO:0000313" key="4">
    <source>
        <dbReference type="EMBL" id="NJW55311.1"/>
    </source>
</evidence>
<accession>A0ABX1D4C9</accession>
<feature type="non-terminal residue" evidence="4">
    <location>
        <position position="124"/>
    </location>
</feature>
<dbReference type="EMBL" id="JAAVJR010001018">
    <property type="protein sequence ID" value="NJW55311.1"/>
    <property type="molecule type" value="Genomic_DNA"/>
</dbReference>
<dbReference type="InterPro" id="IPR036881">
    <property type="entry name" value="Glyco_hydro_3_C_sf"/>
</dbReference>
<dbReference type="SUPFAM" id="SSF52279">
    <property type="entry name" value="Beta-D-glucan exohydrolase, C-terminal domain"/>
    <property type="match status" value="1"/>
</dbReference>
<dbReference type="Gene3D" id="3.40.50.1700">
    <property type="entry name" value="Glycoside hydrolase family 3 C-terminal domain"/>
    <property type="match status" value="1"/>
</dbReference>
<comment type="similarity">
    <text evidence="1">Belongs to the glycosyl hydrolase 3 family.</text>
</comment>
<comment type="caution">
    <text evidence="4">The sequence shown here is derived from an EMBL/GenBank/DDBJ whole genome shotgun (WGS) entry which is preliminary data.</text>
</comment>
<dbReference type="PANTHER" id="PTHR42715:SF10">
    <property type="entry name" value="BETA-GLUCOSIDASE"/>
    <property type="match status" value="1"/>
</dbReference>
<evidence type="ECO:0000313" key="5">
    <source>
        <dbReference type="Proteomes" id="UP000703674"/>
    </source>
</evidence>
<dbReference type="Gene3D" id="2.60.40.10">
    <property type="entry name" value="Immunoglobulins"/>
    <property type="match status" value="1"/>
</dbReference>